<dbReference type="GO" id="GO:0005829">
    <property type="term" value="C:cytosol"/>
    <property type="evidence" value="ECO:0007669"/>
    <property type="project" value="TreeGrafter"/>
</dbReference>
<keyword evidence="3" id="KW-0326">Glycosidase</keyword>
<evidence type="ECO:0000256" key="1">
    <source>
        <dbReference type="ARBA" id="ARBA00009176"/>
    </source>
</evidence>
<name>A0AA88H3U3_NAELO</name>
<keyword evidence="4" id="KW-1133">Transmembrane helix</keyword>
<comment type="caution">
    <text evidence="6">The sequence shown here is derived from an EMBL/GenBank/DDBJ whole genome shotgun (WGS) entry which is preliminary data.</text>
</comment>
<accession>A0AA88H3U3</accession>
<comment type="similarity">
    <text evidence="1">Belongs to the IUNH family.</text>
</comment>
<reference evidence="6 7" key="1">
    <citation type="journal article" date="2018" name="BMC Genomics">
        <title>The genome of Naegleria lovaniensis, the basis for a comparative approach to unravel pathogenicity factors of the human pathogenic amoeba N. fowleri.</title>
        <authorList>
            <person name="Liechti N."/>
            <person name="Schurch N."/>
            <person name="Bruggmann R."/>
            <person name="Wittwer M."/>
        </authorList>
    </citation>
    <scope>NUCLEOTIDE SEQUENCE [LARGE SCALE GENOMIC DNA]</scope>
    <source>
        <strain evidence="6 7">ATCC 30569</strain>
    </source>
</reference>
<evidence type="ECO:0000256" key="4">
    <source>
        <dbReference type="SAM" id="Phobius"/>
    </source>
</evidence>
<keyword evidence="7" id="KW-1185">Reference proteome</keyword>
<dbReference type="PANTHER" id="PTHR12304:SF4">
    <property type="entry name" value="URIDINE NUCLEOSIDASE"/>
    <property type="match status" value="1"/>
</dbReference>
<dbReference type="Proteomes" id="UP000816034">
    <property type="component" value="Unassembled WGS sequence"/>
</dbReference>
<evidence type="ECO:0000256" key="2">
    <source>
        <dbReference type="ARBA" id="ARBA00022801"/>
    </source>
</evidence>
<organism evidence="6 7">
    <name type="scientific">Naegleria lovaniensis</name>
    <name type="common">Amoeba</name>
    <dbReference type="NCBI Taxonomy" id="51637"/>
    <lineage>
        <taxon>Eukaryota</taxon>
        <taxon>Discoba</taxon>
        <taxon>Heterolobosea</taxon>
        <taxon>Tetramitia</taxon>
        <taxon>Eutetramitia</taxon>
        <taxon>Vahlkampfiidae</taxon>
        <taxon>Naegleria</taxon>
    </lineage>
</organism>
<dbReference type="GO" id="GO:0008477">
    <property type="term" value="F:purine nucleosidase activity"/>
    <property type="evidence" value="ECO:0007669"/>
    <property type="project" value="TreeGrafter"/>
</dbReference>
<feature type="transmembrane region" description="Helical" evidence="4">
    <location>
        <begin position="99"/>
        <end position="119"/>
    </location>
</feature>
<dbReference type="Gene3D" id="3.90.245.10">
    <property type="entry name" value="Ribonucleoside hydrolase-like"/>
    <property type="match status" value="1"/>
</dbReference>
<sequence>MNQQEDSMRVGISSISSTTTTTVHTTENNHTPQLYHNHPHFLPFLPDLVPFCTTIEIHHHHHDEAHHDPLHKFSSQFSSLPSSSSIFIPTIKHFNKATCILLVILALVIGSVYLVPLAIHHSFATSQQVPSTTTNTHPGPYLWIDTDVGMDDLFAIQLLVLENKSKIKNAFQLSLVSSVYGMTSNSTLGAEIVRALLSHDESMMENSMIPATTRKVMVGSDFGLPSNIQRFRFEDSDFYDSVERKQLEFLNAMKWKMSSDPQQRSLNGNAYVSGFEPRFFNVEKDAAVKLQSLPDNSLTILALGPLTNLARWITQSKDNHQLELLLQRKVKQVVVMGGNAIFNSNDMDMEWNFHCDALSVQQVMQFFGDKFFMIGLDVANDRAVTPQQVEFLKTILREKIQVKKSDNKLSELFYKLLDINPAACTYDPITASYLIMPEMFEFEKIHAKVVLSSSNSDGGNNYAGRVVKDGSEGIRVNVAKNFHSRLYYDYLVRVFSEL</sequence>
<evidence type="ECO:0000313" key="6">
    <source>
        <dbReference type="EMBL" id="KAG2394110.1"/>
    </source>
</evidence>
<dbReference type="InterPro" id="IPR036452">
    <property type="entry name" value="Ribo_hydro-like"/>
</dbReference>
<evidence type="ECO:0000313" key="7">
    <source>
        <dbReference type="Proteomes" id="UP000816034"/>
    </source>
</evidence>
<dbReference type="Pfam" id="PF01156">
    <property type="entry name" value="IU_nuc_hydro"/>
    <property type="match status" value="1"/>
</dbReference>
<evidence type="ECO:0000259" key="5">
    <source>
        <dbReference type="Pfam" id="PF01156"/>
    </source>
</evidence>
<dbReference type="PANTHER" id="PTHR12304">
    <property type="entry name" value="INOSINE-URIDINE PREFERRING NUCLEOSIDE HYDROLASE"/>
    <property type="match status" value="1"/>
</dbReference>
<gene>
    <name evidence="6" type="ORF">C9374_003874</name>
</gene>
<dbReference type="GO" id="GO:0006152">
    <property type="term" value="P:purine nucleoside catabolic process"/>
    <property type="evidence" value="ECO:0007669"/>
    <property type="project" value="TreeGrafter"/>
</dbReference>
<dbReference type="GeneID" id="68096329"/>
<dbReference type="AlphaFoldDB" id="A0AA88H3U3"/>
<keyword evidence="4" id="KW-0472">Membrane</keyword>
<proteinExistence type="inferred from homology"/>
<dbReference type="InterPro" id="IPR023186">
    <property type="entry name" value="IUNH"/>
</dbReference>
<evidence type="ECO:0000256" key="3">
    <source>
        <dbReference type="ARBA" id="ARBA00023295"/>
    </source>
</evidence>
<dbReference type="EMBL" id="PYSW02000001">
    <property type="protein sequence ID" value="KAG2394110.1"/>
    <property type="molecule type" value="Genomic_DNA"/>
</dbReference>
<dbReference type="InterPro" id="IPR001910">
    <property type="entry name" value="Inosine/uridine_hydrolase_dom"/>
</dbReference>
<dbReference type="RefSeq" id="XP_044556004.1">
    <property type="nucleotide sequence ID" value="XM_044693450.1"/>
</dbReference>
<keyword evidence="4" id="KW-0812">Transmembrane</keyword>
<keyword evidence="2" id="KW-0378">Hydrolase</keyword>
<protein>
    <recommendedName>
        <fullName evidence="5">Inosine/uridine-preferring nucleoside hydrolase domain-containing protein</fullName>
    </recommendedName>
</protein>
<feature type="domain" description="Inosine/uridine-preferring nucleoside hydrolase" evidence="5">
    <location>
        <begin position="142"/>
        <end position="460"/>
    </location>
</feature>
<dbReference type="SUPFAM" id="SSF53590">
    <property type="entry name" value="Nucleoside hydrolase"/>
    <property type="match status" value="1"/>
</dbReference>